<accession>A0A8H4LQZ2</accession>
<dbReference type="InterPro" id="IPR035994">
    <property type="entry name" value="Nucleoside_phosphorylase_sf"/>
</dbReference>
<dbReference type="GO" id="GO:0003824">
    <property type="term" value="F:catalytic activity"/>
    <property type="evidence" value="ECO:0007669"/>
    <property type="project" value="InterPro"/>
</dbReference>
<dbReference type="EMBL" id="JAADYS010000101">
    <property type="protein sequence ID" value="KAF4472231.1"/>
    <property type="molecule type" value="Genomic_DNA"/>
</dbReference>
<dbReference type="Gene3D" id="3.40.50.1580">
    <property type="entry name" value="Nucleoside phosphorylase domain"/>
    <property type="match status" value="1"/>
</dbReference>
<dbReference type="InterPro" id="IPR053137">
    <property type="entry name" value="NLR-like"/>
</dbReference>
<keyword evidence="4" id="KW-1185">Reference proteome</keyword>
<evidence type="ECO:0000259" key="2">
    <source>
        <dbReference type="Pfam" id="PF01048"/>
    </source>
</evidence>
<feature type="compositionally biased region" description="Basic residues" evidence="1">
    <location>
        <begin position="15"/>
        <end position="24"/>
    </location>
</feature>
<protein>
    <submittedName>
        <fullName evidence="3">Pfs NACHT and Ankyrin domain</fullName>
    </submittedName>
</protein>
<dbReference type="PANTHER" id="PTHR46082">
    <property type="entry name" value="ATP/GTP-BINDING PROTEIN-RELATED"/>
    <property type="match status" value="1"/>
</dbReference>
<name>A0A8H4LQZ2_9HYPO</name>
<evidence type="ECO:0000313" key="3">
    <source>
        <dbReference type="EMBL" id="KAF4472231.1"/>
    </source>
</evidence>
<proteinExistence type="predicted"/>
<feature type="compositionally biased region" description="Basic and acidic residues" evidence="1">
    <location>
        <begin position="1"/>
        <end position="12"/>
    </location>
</feature>
<gene>
    <name evidence="3" type="ORF">FALBO_867</name>
</gene>
<dbReference type="InterPro" id="IPR000845">
    <property type="entry name" value="Nucleoside_phosphorylase_d"/>
</dbReference>
<dbReference type="Pfam" id="PF01048">
    <property type="entry name" value="PNP_UDP_1"/>
    <property type="match status" value="1"/>
</dbReference>
<feature type="domain" description="Nucleoside phosphorylase" evidence="2">
    <location>
        <begin position="45"/>
        <end position="155"/>
    </location>
</feature>
<dbReference type="OrthoDB" id="20872at2759"/>
<dbReference type="GO" id="GO:0009116">
    <property type="term" value="P:nucleoside metabolic process"/>
    <property type="evidence" value="ECO:0007669"/>
    <property type="project" value="InterPro"/>
</dbReference>
<comment type="caution">
    <text evidence="3">The sequence shown here is derived from an EMBL/GenBank/DDBJ whole genome shotgun (WGS) entry which is preliminary data.</text>
</comment>
<dbReference type="Proteomes" id="UP000554235">
    <property type="component" value="Unassembled WGS sequence"/>
</dbReference>
<dbReference type="SUPFAM" id="SSF53167">
    <property type="entry name" value="Purine and uridine phosphorylases"/>
    <property type="match status" value="1"/>
</dbReference>
<evidence type="ECO:0000313" key="4">
    <source>
        <dbReference type="Proteomes" id="UP000554235"/>
    </source>
</evidence>
<dbReference type="AlphaFoldDB" id="A0A8H4LQZ2"/>
<sequence length="367" mass="40168">MDERKCRCEDGAKTSSRHPQKPQKTHQADLDASERSCNSHCQYTIAWICALHIEVAAARAMLDEIHQALPMDTNDTNTYTLGSIERHNVVIACLPVDQYGTNNAATVLTHLVRTFPEIRLGLMVGIGGGVPDEADVRLGDIVLGTSVIQHDLGKIVEDGLQSHASPRCPPPVLSTAVASLRAQHEGGGSRIPFILRQRFEGQPEYGRPTSPDHLFLPTYNHISQGPSCGECDHSRLVSRERRSTDDPLIHYGRIASGNQVMRSGTQRVKLAAKLGVICFEMEAAGLMDILPCLPIRGICDYADSHKNKEWQRYAAATAAAYAKEFLSVLPVTQVCAQATYVPSSCELFSGFLETCSRLRLACCNTEA</sequence>
<dbReference type="PANTHER" id="PTHR46082:SF11">
    <property type="entry name" value="AAA+ ATPASE DOMAIN-CONTAINING PROTEIN-RELATED"/>
    <property type="match status" value="1"/>
</dbReference>
<evidence type="ECO:0000256" key="1">
    <source>
        <dbReference type="SAM" id="MobiDB-lite"/>
    </source>
</evidence>
<organism evidence="3 4">
    <name type="scientific">Fusarium albosuccineum</name>
    <dbReference type="NCBI Taxonomy" id="1237068"/>
    <lineage>
        <taxon>Eukaryota</taxon>
        <taxon>Fungi</taxon>
        <taxon>Dikarya</taxon>
        <taxon>Ascomycota</taxon>
        <taxon>Pezizomycotina</taxon>
        <taxon>Sordariomycetes</taxon>
        <taxon>Hypocreomycetidae</taxon>
        <taxon>Hypocreales</taxon>
        <taxon>Nectriaceae</taxon>
        <taxon>Fusarium</taxon>
        <taxon>Fusarium decemcellulare species complex</taxon>
    </lineage>
</organism>
<feature type="region of interest" description="Disordered" evidence="1">
    <location>
        <begin position="1"/>
        <end position="31"/>
    </location>
</feature>
<reference evidence="3 4" key="1">
    <citation type="submission" date="2020-01" db="EMBL/GenBank/DDBJ databases">
        <title>Identification and distribution of gene clusters putatively required for synthesis of sphingolipid metabolism inhibitors in phylogenetically diverse species of the filamentous fungus Fusarium.</title>
        <authorList>
            <person name="Kim H.-S."/>
            <person name="Busman M."/>
            <person name="Brown D.W."/>
            <person name="Divon H."/>
            <person name="Uhlig S."/>
            <person name="Proctor R.H."/>
        </authorList>
    </citation>
    <scope>NUCLEOTIDE SEQUENCE [LARGE SCALE GENOMIC DNA]</scope>
    <source>
        <strain evidence="3 4">NRRL 20459</strain>
    </source>
</reference>